<feature type="chain" id="PRO_5029022662" evidence="1">
    <location>
        <begin position="22"/>
        <end position="137"/>
    </location>
</feature>
<dbReference type="RefSeq" id="WP_173284220.1">
    <property type="nucleotide sequence ID" value="NZ_CP054020.1"/>
</dbReference>
<protein>
    <submittedName>
        <fullName evidence="2">Uncharacterized protein</fullName>
    </submittedName>
</protein>
<name>A0A7D4SZM6_9GAMM</name>
<evidence type="ECO:0000313" key="2">
    <source>
        <dbReference type="EMBL" id="QKI88622.1"/>
    </source>
</evidence>
<evidence type="ECO:0000256" key="1">
    <source>
        <dbReference type="SAM" id="SignalP"/>
    </source>
</evidence>
<organism evidence="2 3">
    <name type="scientific">Thiomicrorhabdus xiamenensis</name>
    <dbReference type="NCBI Taxonomy" id="2739063"/>
    <lineage>
        <taxon>Bacteria</taxon>
        <taxon>Pseudomonadati</taxon>
        <taxon>Pseudomonadota</taxon>
        <taxon>Gammaproteobacteria</taxon>
        <taxon>Thiotrichales</taxon>
        <taxon>Piscirickettsiaceae</taxon>
        <taxon>Thiomicrorhabdus</taxon>
    </lineage>
</organism>
<evidence type="ECO:0000313" key="3">
    <source>
        <dbReference type="Proteomes" id="UP000504724"/>
    </source>
</evidence>
<feature type="signal peptide" evidence="1">
    <location>
        <begin position="1"/>
        <end position="21"/>
    </location>
</feature>
<proteinExistence type="predicted"/>
<dbReference type="Proteomes" id="UP000504724">
    <property type="component" value="Chromosome"/>
</dbReference>
<dbReference type="KEGG" id="txa:HQN79_03060"/>
<keyword evidence="3" id="KW-1185">Reference proteome</keyword>
<keyword evidence="1" id="KW-0732">Signal</keyword>
<sequence length="137" mass="15371">MRKHTIMLAATCLLTTGSVQAVDTTDYSQPGMKQMALAMNKMQDCIGQVDELEQNRYEVAINRMQNELLDLCRSGKTEAAQSKALVFSREAQTSHSFQQMMACSKTMRDQGFMPQLPVLSLDQDGNSSEAVCDRYNY</sequence>
<accession>A0A7D4SZM6</accession>
<dbReference type="AlphaFoldDB" id="A0A7D4SZM6"/>
<gene>
    <name evidence="2" type="ORF">HQN79_03060</name>
</gene>
<reference evidence="2 3" key="1">
    <citation type="submission" date="2020-05" db="EMBL/GenBank/DDBJ databases">
        <title>Thiomicrorhabdus sediminis sp.nov. and Thiomicrorhabdus xiamenensis sp.nov., novel sulfur-oxidizing bacteria isolated from coastal sediment.</title>
        <authorList>
            <person name="Liu X."/>
        </authorList>
    </citation>
    <scope>NUCLEOTIDE SEQUENCE [LARGE SCALE GENOMIC DNA]</scope>
    <source>
        <strain evidence="2 3">G2</strain>
    </source>
</reference>
<dbReference type="EMBL" id="CP054020">
    <property type="protein sequence ID" value="QKI88622.1"/>
    <property type="molecule type" value="Genomic_DNA"/>
</dbReference>